<dbReference type="Proteomes" id="UP001285441">
    <property type="component" value="Unassembled WGS sequence"/>
</dbReference>
<dbReference type="GO" id="GO:0000981">
    <property type="term" value="F:DNA-binding transcription factor activity, RNA polymerase II-specific"/>
    <property type="evidence" value="ECO:0007669"/>
    <property type="project" value="InterPro"/>
</dbReference>
<evidence type="ECO:0000256" key="6">
    <source>
        <dbReference type="ARBA" id="ARBA00023242"/>
    </source>
</evidence>
<keyword evidence="4" id="KW-0238">DNA-binding</keyword>
<evidence type="ECO:0000313" key="9">
    <source>
        <dbReference type="Proteomes" id="UP001285441"/>
    </source>
</evidence>
<evidence type="ECO:0000256" key="5">
    <source>
        <dbReference type="ARBA" id="ARBA00023163"/>
    </source>
</evidence>
<dbReference type="EMBL" id="JAULSW010000002">
    <property type="protein sequence ID" value="KAK3390971.1"/>
    <property type="molecule type" value="Genomic_DNA"/>
</dbReference>
<dbReference type="SUPFAM" id="SSF57701">
    <property type="entry name" value="Zn2/Cys6 DNA-binding domain"/>
    <property type="match status" value="1"/>
</dbReference>
<dbReference type="SMART" id="SM00066">
    <property type="entry name" value="GAL4"/>
    <property type="match status" value="1"/>
</dbReference>
<dbReference type="PROSITE" id="PS00463">
    <property type="entry name" value="ZN2_CY6_FUNGAL_1"/>
    <property type="match status" value="1"/>
</dbReference>
<feature type="domain" description="Zn(2)-C6 fungal-type" evidence="7">
    <location>
        <begin position="12"/>
        <end position="40"/>
    </location>
</feature>
<keyword evidence="2" id="KW-0862">Zinc</keyword>
<keyword evidence="5" id="KW-0804">Transcription</keyword>
<proteinExistence type="predicted"/>
<evidence type="ECO:0000256" key="1">
    <source>
        <dbReference type="ARBA" id="ARBA00022723"/>
    </source>
</evidence>
<keyword evidence="6" id="KW-0539">Nucleus</keyword>
<dbReference type="PANTHER" id="PTHR36206">
    <property type="entry name" value="ASPERCRYPTIN BIOSYNTHESIS CLUSTER-SPECIFIC TRANSCRIPTION REGULATOR ATNN-RELATED"/>
    <property type="match status" value="1"/>
</dbReference>
<dbReference type="InterPro" id="IPR021858">
    <property type="entry name" value="Fun_TF"/>
</dbReference>
<dbReference type="Pfam" id="PF11951">
    <property type="entry name" value="Fungal_trans_2"/>
    <property type="match status" value="1"/>
</dbReference>
<dbReference type="PROSITE" id="PS50048">
    <property type="entry name" value="ZN2_CY6_FUNGAL_2"/>
    <property type="match status" value="1"/>
</dbReference>
<dbReference type="PANTHER" id="PTHR36206:SF16">
    <property type="entry name" value="TRANSCRIPTION FACTOR DOMAIN-CONTAINING PROTEIN-RELATED"/>
    <property type="match status" value="1"/>
</dbReference>
<accession>A0AAE0P059</accession>
<keyword evidence="1" id="KW-0479">Metal-binding</keyword>
<evidence type="ECO:0000256" key="2">
    <source>
        <dbReference type="ARBA" id="ARBA00022833"/>
    </source>
</evidence>
<reference evidence="8" key="2">
    <citation type="submission" date="2023-06" db="EMBL/GenBank/DDBJ databases">
        <authorList>
            <consortium name="Lawrence Berkeley National Laboratory"/>
            <person name="Haridas S."/>
            <person name="Hensen N."/>
            <person name="Bonometti L."/>
            <person name="Westerberg I."/>
            <person name="Brannstrom I.O."/>
            <person name="Guillou S."/>
            <person name="Cros-Aarteil S."/>
            <person name="Calhoun S."/>
            <person name="Kuo A."/>
            <person name="Mondo S."/>
            <person name="Pangilinan J."/>
            <person name="Riley R."/>
            <person name="LaButti K."/>
            <person name="Andreopoulos B."/>
            <person name="Lipzen A."/>
            <person name="Chen C."/>
            <person name="Yanf M."/>
            <person name="Daum C."/>
            <person name="Ng V."/>
            <person name="Clum A."/>
            <person name="Steindorff A."/>
            <person name="Ohm R."/>
            <person name="Martin F."/>
            <person name="Silar P."/>
            <person name="Natvig D."/>
            <person name="Lalanne C."/>
            <person name="Gautier V."/>
            <person name="Ament-velasquez S.L."/>
            <person name="Kruys A."/>
            <person name="Hutchinson M.I."/>
            <person name="Powell A.J."/>
            <person name="Barry K."/>
            <person name="Miller A.N."/>
            <person name="Grigoriev I.V."/>
            <person name="Debuchy R."/>
            <person name="Gladieux P."/>
            <person name="Thoren M.H."/>
            <person name="Johannesson H."/>
        </authorList>
    </citation>
    <scope>NUCLEOTIDE SEQUENCE</scope>
    <source>
        <strain evidence="8">CBS 232.78</strain>
    </source>
</reference>
<comment type="caution">
    <text evidence="8">The sequence shown here is derived from an EMBL/GenBank/DDBJ whole genome shotgun (WGS) entry which is preliminary data.</text>
</comment>
<reference evidence="8" key="1">
    <citation type="journal article" date="2023" name="Mol. Phylogenet. Evol.">
        <title>Genome-scale phylogeny and comparative genomics of the fungal order Sordariales.</title>
        <authorList>
            <person name="Hensen N."/>
            <person name="Bonometti L."/>
            <person name="Westerberg I."/>
            <person name="Brannstrom I.O."/>
            <person name="Guillou S."/>
            <person name="Cros-Aarteil S."/>
            <person name="Calhoun S."/>
            <person name="Haridas S."/>
            <person name="Kuo A."/>
            <person name="Mondo S."/>
            <person name="Pangilinan J."/>
            <person name="Riley R."/>
            <person name="LaButti K."/>
            <person name="Andreopoulos B."/>
            <person name="Lipzen A."/>
            <person name="Chen C."/>
            <person name="Yan M."/>
            <person name="Daum C."/>
            <person name="Ng V."/>
            <person name="Clum A."/>
            <person name="Steindorff A."/>
            <person name="Ohm R.A."/>
            <person name="Martin F."/>
            <person name="Silar P."/>
            <person name="Natvig D.O."/>
            <person name="Lalanne C."/>
            <person name="Gautier V."/>
            <person name="Ament-Velasquez S.L."/>
            <person name="Kruys A."/>
            <person name="Hutchinson M.I."/>
            <person name="Powell A.J."/>
            <person name="Barry K."/>
            <person name="Miller A.N."/>
            <person name="Grigoriev I.V."/>
            <person name="Debuchy R."/>
            <person name="Gladieux P."/>
            <person name="Hiltunen Thoren M."/>
            <person name="Johannesson H."/>
        </authorList>
    </citation>
    <scope>NUCLEOTIDE SEQUENCE</scope>
    <source>
        <strain evidence="8">CBS 232.78</strain>
    </source>
</reference>
<evidence type="ECO:0000313" key="8">
    <source>
        <dbReference type="EMBL" id="KAK3390971.1"/>
    </source>
</evidence>
<dbReference type="GO" id="GO:0003677">
    <property type="term" value="F:DNA binding"/>
    <property type="evidence" value="ECO:0007669"/>
    <property type="project" value="UniProtKB-KW"/>
</dbReference>
<dbReference type="Pfam" id="PF00172">
    <property type="entry name" value="Zn_clus"/>
    <property type="match status" value="1"/>
</dbReference>
<gene>
    <name evidence="8" type="ORF">B0H63DRAFT_128800</name>
</gene>
<evidence type="ECO:0000259" key="7">
    <source>
        <dbReference type="PROSITE" id="PS50048"/>
    </source>
</evidence>
<sequence length="557" mass="63402">MPRKGTQKVKTGCFTCKQRKVKCDETKPHCLRCTSHGRACGGYPAHLIGAYSWAELLSKQVVPAITDRRTTQEGRALEFYRSVVAPVFSGYSDGAFWSHLVVTASYQEPAVRHAVIAISSIYEQMVGEQAQHAHLFDSPRRRFAIGHYNRALQQLTKTDDEGVVLFVCVLFVCIEILQENKDAAIDHVRHGVVIFNNSKASSSVWARSQLLPMFIRLSIFPFFFGGTVDTFPGISEFDADLPGIHTALEASRFRLDLLVARCVRFIRSVDPYREWPLSHEPISETLRTEQQTLSVMLDEWLHSFSAFRTTNPPPNSDAEGLYMIMQMKGLVGKIWVSTCADRNEMAYDSLLVHFQEIVAMAGLAVKTENNRAANLDEPALKPKFIFEMGYLPLLYFVVIKCRDLPTRLAALEYMTALSFNRECLWDSVLMFSIAWRIIELEHCVDRRSFEAHGSYLDPAEYGPDTVLVPPEEMRIKDSKSIRDAEFRQNRYLQAAPHCKVTFLVWGPDGQSRMIDEWVEIRPPVPRGQQIYGLEPYEPTPERLPVIEDSIYAGSWDD</sequence>
<evidence type="ECO:0000256" key="3">
    <source>
        <dbReference type="ARBA" id="ARBA00023015"/>
    </source>
</evidence>
<dbReference type="AlphaFoldDB" id="A0AAE0P059"/>
<dbReference type="GO" id="GO:0008270">
    <property type="term" value="F:zinc ion binding"/>
    <property type="evidence" value="ECO:0007669"/>
    <property type="project" value="InterPro"/>
</dbReference>
<dbReference type="InterPro" id="IPR036864">
    <property type="entry name" value="Zn2-C6_fun-type_DNA-bd_sf"/>
</dbReference>
<dbReference type="Gene3D" id="4.10.240.10">
    <property type="entry name" value="Zn(2)-C6 fungal-type DNA-binding domain"/>
    <property type="match status" value="1"/>
</dbReference>
<organism evidence="8 9">
    <name type="scientific">Podospora didyma</name>
    <dbReference type="NCBI Taxonomy" id="330526"/>
    <lineage>
        <taxon>Eukaryota</taxon>
        <taxon>Fungi</taxon>
        <taxon>Dikarya</taxon>
        <taxon>Ascomycota</taxon>
        <taxon>Pezizomycotina</taxon>
        <taxon>Sordariomycetes</taxon>
        <taxon>Sordariomycetidae</taxon>
        <taxon>Sordariales</taxon>
        <taxon>Podosporaceae</taxon>
        <taxon>Podospora</taxon>
    </lineage>
</organism>
<keyword evidence="3" id="KW-0805">Transcription regulation</keyword>
<dbReference type="InterPro" id="IPR001138">
    <property type="entry name" value="Zn2Cys6_DnaBD"/>
</dbReference>
<dbReference type="CDD" id="cd00067">
    <property type="entry name" value="GAL4"/>
    <property type="match status" value="1"/>
</dbReference>
<protein>
    <recommendedName>
        <fullName evidence="7">Zn(2)-C6 fungal-type domain-containing protein</fullName>
    </recommendedName>
</protein>
<name>A0AAE0P059_9PEZI</name>
<evidence type="ECO:0000256" key="4">
    <source>
        <dbReference type="ARBA" id="ARBA00023125"/>
    </source>
</evidence>
<keyword evidence="9" id="KW-1185">Reference proteome</keyword>
<dbReference type="InterPro" id="IPR052360">
    <property type="entry name" value="Transcr_Regulatory_Proteins"/>
</dbReference>